<sequence length="74" mass="8306">MKDVTVNQSCGKWYVSIQTADEITEPVHPSNLNRGIDAGVTQLTTQSDGTIYLPVNSFKSRQKPQISVRKDYLH</sequence>
<name>A0AAJ5R3P5_XYLFS</name>
<dbReference type="GeneID" id="93904730"/>
<dbReference type="AlphaFoldDB" id="A0AAJ5R3P5"/>
<proteinExistence type="predicted"/>
<evidence type="ECO:0000313" key="2">
    <source>
        <dbReference type="Proteomes" id="UP001211513"/>
    </source>
</evidence>
<dbReference type="EMBL" id="CP109886">
    <property type="protein sequence ID" value="WCF29331.1"/>
    <property type="molecule type" value="Genomic_DNA"/>
</dbReference>
<dbReference type="Proteomes" id="UP001211513">
    <property type="component" value="Chromosome"/>
</dbReference>
<evidence type="ECO:0000313" key="1">
    <source>
        <dbReference type="EMBL" id="WCF29331.1"/>
    </source>
</evidence>
<organism evidence="1 2">
    <name type="scientific">Xylella fastidiosa subsp. fastidiosa</name>
    <dbReference type="NCBI Taxonomy" id="644356"/>
    <lineage>
        <taxon>Bacteria</taxon>
        <taxon>Pseudomonadati</taxon>
        <taxon>Pseudomonadota</taxon>
        <taxon>Gammaproteobacteria</taxon>
        <taxon>Lysobacterales</taxon>
        <taxon>Lysobacteraceae</taxon>
        <taxon>Xylella</taxon>
    </lineage>
</organism>
<accession>A0AAJ5R3P5</accession>
<protein>
    <submittedName>
        <fullName evidence="1">Transposase</fullName>
    </submittedName>
</protein>
<reference evidence="1" key="2">
    <citation type="submission" date="2022-10" db="EMBL/GenBank/DDBJ databases">
        <authorList>
            <person name="Landa B."/>
            <person name="Arias-Giraldo L.F."/>
            <person name="Roman-Ecija M."/>
            <person name="Velasco-Amo M.P."/>
            <person name="De La Fuente L."/>
            <person name="Marco-Noales E."/>
            <person name="Moralejo E."/>
        </authorList>
    </citation>
    <scope>NUCLEOTIDE SEQUENCE</scope>
    <source>
        <strain evidence="1">CFBP8073</strain>
    </source>
</reference>
<reference evidence="1" key="1">
    <citation type="journal article" date="2022" name="Phytopathology">
        <title>Complete circularized genome resources of seven strains of Xylella fastidiosa subsp. fastidiosa using hybrid assembly reveals unknown plasmids.</title>
        <authorList>
            <person name="Velasco-Amo M.D.P."/>
            <person name="Arias-Giraldo L.F.F."/>
            <person name="Ecija M.R."/>
            <person name="De La Fuente L."/>
            <person name="Marco-Noales E."/>
            <person name="Moralejo E."/>
            <person name="Navas-Cort J.A."/>
            <person name="Landa B.B."/>
        </authorList>
    </citation>
    <scope>NUCLEOTIDE SEQUENCE</scope>
    <source>
        <strain evidence="1">CFBP8073</strain>
    </source>
</reference>
<gene>
    <name evidence="1" type="ORF">OK117_05590</name>
</gene>
<dbReference type="RefSeq" id="WP_012382580.1">
    <property type="nucleotide sequence ID" value="NZ_CP040799.1"/>
</dbReference>